<dbReference type="Pfam" id="PF00294">
    <property type="entry name" value="PfkB"/>
    <property type="match status" value="1"/>
</dbReference>
<keyword evidence="2" id="KW-0808">Transferase</keyword>
<gene>
    <name evidence="7" type="ORF">H8S44_11980</name>
</gene>
<evidence type="ECO:0000256" key="4">
    <source>
        <dbReference type="ARBA" id="ARBA00022777"/>
    </source>
</evidence>
<comment type="caution">
    <text evidence="7">The sequence shown here is derived from an EMBL/GenBank/DDBJ whole genome shotgun (WGS) entry which is preliminary data.</text>
</comment>
<evidence type="ECO:0000313" key="8">
    <source>
        <dbReference type="Proteomes" id="UP000649345"/>
    </source>
</evidence>
<reference evidence="7" key="1">
    <citation type="submission" date="2020-08" db="EMBL/GenBank/DDBJ databases">
        <title>Genome public.</title>
        <authorList>
            <person name="Liu C."/>
            <person name="Sun Q."/>
        </authorList>
    </citation>
    <scope>NUCLEOTIDE SEQUENCE</scope>
    <source>
        <strain evidence="7">NSJ-68</strain>
    </source>
</reference>
<dbReference type="InterPro" id="IPR002173">
    <property type="entry name" value="Carboh/pur_kinase_PfkB_CS"/>
</dbReference>
<dbReference type="Proteomes" id="UP000649345">
    <property type="component" value="Unassembled WGS sequence"/>
</dbReference>
<protein>
    <submittedName>
        <fullName evidence="7">Sugar kinase</fullName>
    </submittedName>
</protein>
<organism evidence="7 8">
    <name type="scientific">Anaerosacchariphilus hominis</name>
    <dbReference type="NCBI Taxonomy" id="2763017"/>
    <lineage>
        <taxon>Bacteria</taxon>
        <taxon>Bacillati</taxon>
        <taxon>Bacillota</taxon>
        <taxon>Clostridia</taxon>
        <taxon>Lachnospirales</taxon>
        <taxon>Lachnospiraceae</taxon>
        <taxon>Anaerosacchariphilus</taxon>
    </lineage>
</organism>
<evidence type="ECO:0000256" key="5">
    <source>
        <dbReference type="ARBA" id="ARBA00022840"/>
    </source>
</evidence>
<dbReference type="EMBL" id="JACOOR010000007">
    <property type="protein sequence ID" value="MBC5660484.1"/>
    <property type="molecule type" value="Genomic_DNA"/>
</dbReference>
<dbReference type="AlphaFoldDB" id="A0A923LDE3"/>
<evidence type="ECO:0000256" key="1">
    <source>
        <dbReference type="ARBA" id="ARBA00010688"/>
    </source>
</evidence>
<keyword evidence="4 7" id="KW-0418">Kinase</keyword>
<dbReference type="GO" id="GO:0005524">
    <property type="term" value="F:ATP binding"/>
    <property type="evidence" value="ECO:0007669"/>
    <property type="project" value="UniProtKB-KW"/>
</dbReference>
<accession>A0A923LDE3</accession>
<keyword evidence="3" id="KW-0547">Nucleotide-binding</keyword>
<keyword evidence="8" id="KW-1185">Reference proteome</keyword>
<dbReference type="InterPro" id="IPR050306">
    <property type="entry name" value="PfkB_Carbo_kinase"/>
</dbReference>
<dbReference type="SUPFAM" id="SSF53613">
    <property type="entry name" value="Ribokinase-like"/>
    <property type="match status" value="1"/>
</dbReference>
<sequence length="314" mass="33747">MGYDIVTMGPLLCEIMRKELDKPLDRPADFTGPYPSGDTAIMLNAAARLGARCAMIGVVGDDGFGRCVTDRLKENGVDCSMIRVHPEAATGTAFVCYYSDGSRNFLFHVHHAAPGMLEPEDVKPEKLAGSKWLHVSGFTMSVNQASAEAIYKMVETASPESKVCFDPNIRPEALSEEEIRKLCMPVIRRADIIFPSKSEAAMLTGCATDEEGCRSWAADGKIVVLKNGDQGCRIYSGTEAFDVPGFSVEEVDPTGAGDTFCGAFLTGLTEGMSLEDCGRFANAAGAMSVRKQGPMEGAPSRAELEAFLQEQTNT</sequence>
<feature type="domain" description="Carbohydrate kinase PfkB" evidence="6">
    <location>
        <begin position="34"/>
        <end position="300"/>
    </location>
</feature>
<evidence type="ECO:0000313" key="7">
    <source>
        <dbReference type="EMBL" id="MBC5660484.1"/>
    </source>
</evidence>
<dbReference type="PANTHER" id="PTHR43085:SF1">
    <property type="entry name" value="PSEUDOURIDINE KINASE-RELATED"/>
    <property type="match status" value="1"/>
</dbReference>
<dbReference type="PROSITE" id="PS00584">
    <property type="entry name" value="PFKB_KINASES_2"/>
    <property type="match status" value="1"/>
</dbReference>
<keyword evidence="5" id="KW-0067">ATP-binding</keyword>
<comment type="similarity">
    <text evidence="1">Belongs to the carbohydrate kinase PfkB family.</text>
</comment>
<evidence type="ECO:0000256" key="2">
    <source>
        <dbReference type="ARBA" id="ARBA00022679"/>
    </source>
</evidence>
<dbReference type="GO" id="GO:0016301">
    <property type="term" value="F:kinase activity"/>
    <property type="evidence" value="ECO:0007669"/>
    <property type="project" value="UniProtKB-KW"/>
</dbReference>
<dbReference type="CDD" id="cd01166">
    <property type="entry name" value="KdgK"/>
    <property type="match status" value="1"/>
</dbReference>
<dbReference type="Gene3D" id="3.40.1190.20">
    <property type="match status" value="1"/>
</dbReference>
<dbReference type="RefSeq" id="WP_186873675.1">
    <property type="nucleotide sequence ID" value="NZ_JACOOR010000007.1"/>
</dbReference>
<proteinExistence type="inferred from homology"/>
<dbReference type="PANTHER" id="PTHR43085">
    <property type="entry name" value="HEXOKINASE FAMILY MEMBER"/>
    <property type="match status" value="1"/>
</dbReference>
<dbReference type="InterPro" id="IPR011611">
    <property type="entry name" value="PfkB_dom"/>
</dbReference>
<dbReference type="InterPro" id="IPR029056">
    <property type="entry name" value="Ribokinase-like"/>
</dbReference>
<evidence type="ECO:0000259" key="6">
    <source>
        <dbReference type="Pfam" id="PF00294"/>
    </source>
</evidence>
<name>A0A923LDE3_9FIRM</name>
<evidence type="ECO:0000256" key="3">
    <source>
        <dbReference type="ARBA" id="ARBA00022741"/>
    </source>
</evidence>